<dbReference type="Proteomes" id="UP000239549">
    <property type="component" value="Unassembled WGS sequence"/>
</dbReference>
<organism evidence="1 2">
    <name type="scientific">Desulfocucumis palustris</name>
    <dbReference type="NCBI Taxonomy" id="1898651"/>
    <lineage>
        <taxon>Bacteria</taxon>
        <taxon>Bacillati</taxon>
        <taxon>Bacillota</taxon>
        <taxon>Clostridia</taxon>
        <taxon>Eubacteriales</taxon>
        <taxon>Desulfocucumaceae</taxon>
        <taxon>Desulfocucumis</taxon>
    </lineage>
</organism>
<proteinExistence type="predicted"/>
<reference evidence="2" key="1">
    <citation type="submission" date="2018-02" db="EMBL/GenBank/DDBJ databases">
        <title>Genome sequence of Desulfocucumis palustris strain NAW-5.</title>
        <authorList>
            <person name="Watanabe M."/>
            <person name="Kojima H."/>
            <person name="Fukui M."/>
        </authorList>
    </citation>
    <scope>NUCLEOTIDE SEQUENCE [LARGE SCALE GENOMIC DNA]</scope>
    <source>
        <strain evidence="2">NAW-5</strain>
    </source>
</reference>
<accession>A0A2L2XDU3</accession>
<evidence type="ECO:0000313" key="1">
    <source>
        <dbReference type="EMBL" id="GBF34408.1"/>
    </source>
</evidence>
<name>A0A2L2XDU3_9FIRM</name>
<protein>
    <submittedName>
        <fullName evidence="1">Uncharacterized protein</fullName>
    </submittedName>
</protein>
<gene>
    <name evidence="1" type="ORF">DCCM_3521</name>
</gene>
<evidence type="ECO:0000313" key="2">
    <source>
        <dbReference type="Proteomes" id="UP000239549"/>
    </source>
</evidence>
<dbReference type="AlphaFoldDB" id="A0A2L2XDU3"/>
<comment type="caution">
    <text evidence="1">The sequence shown here is derived from an EMBL/GenBank/DDBJ whole genome shotgun (WGS) entry which is preliminary data.</text>
</comment>
<sequence length="38" mass="4152">MATVNCHADAKCARAYAKKAGRTNGLMKQTLHPGLFIY</sequence>
<dbReference type="EMBL" id="BFAV01000140">
    <property type="protein sequence ID" value="GBF34408.1"/>
    <property type="molecule type" value="Genomic_DNA"/>
</dbReference>
<keyword evidence="2" id="KW-1185">Reference proteome</keyword>